<dbReference type="AlphaFoldDB" id="A0A8H6CKT4"/>
<comment type="caution">
    <text evidence="1">The sequence shown here is derived from an EMBL/GenBank/DDBJ whole genome shotgun (WGS) entry which is preliminary data.</text>
</comment>
<dbReference type="Proteomes" id="UP000593566">
    <property type="component" value="Unassembled WGS sequence"/>
</dbReference>
<name>A0A8H6CKT4_9LECA</name>
<evidence type="ECO:0000313" key="2">
    <source>
        <dbReference type="Proteomes" id="UP000593566"/>
    </source>
</evidence>
<accession>A0A8H6CKT4</accession>
<sequence>MALTWTRFVPDHYDSAAQSPPSPADTVVAHPFPFMRLPVEIRLQAYREYLLDRYSPSPAEIHEMVLDTCDWEKPPAEILQVSKAVNAEVQDLLRHETAFNLRICWQDATFDGLAVSCFRARGKPLDYDGIAHLRIEIYPAHPDRYTDMIRVWRQVQKVCSDLQGASCVQNLSLHFMENQYATWSLDGEPRGTMDMSCNAKRLPSDVLHILDLFKLLANVAKAQIHLPVSLNEDVSLQESKRDTEDVMMQIKSLDHAHQKLVIKTIEEAIAENEEDLKYVTSSNSHDKLDRLCGYGHWISNPHFDIFEKVWPHRDSVFEWEYRPRSQYIGDESLENAPLDYVDPYDSDDYY</sequence>
<keyword evidence="2" id="KW-1185">Reference proteome</keyword>
<reference evidence="1 2" key="1">
    <citation type="journal article" date="2020" name="Genomics">
        <title>Complete, high-quality genomes from long-read metagenomic sequencing of two wolf lichen thalli reveals enigmatic genome architecture.</title>
        <authorList>
            <person name="McKenzie S.K."/>
            <person name="Walston R.F."/>
            <person name="Allen J.L."/>
        </authorList>
    </citation>
    <scope>NUCLEOTIDE SEQUENCE [LARGE SCALE GENOMIC DNA]</scope>
    <source>
        <strain evidence="1">WasteWater1</strain>
    </source>
</reference>
<dbReference type="GeneID" id="59337860"/>
<proteinExistence type="predicted"/>
<dbReference type="RefSeq" id="XP_037154174.1">
    <property type="nucleotide sequence ID" value="XM_037300326.1"/>
</dbReference>
<dbReference type="EMBL" id="JACCJB010000007">
    <property type="protein sequence ID" value="KAF6225465.1"/>
    <property type="molecule type" value="Genomic_DNA"/>
</dbReference>
<gene>
    <name evidence="1" type="ORF">HO133_009465</name>
</gene>
<organism evidence="1 2">
    <name type="scientific">Letharia lupina</name>
    <dbReference type="NCBI Taxonomy" id="560253"/>
    <lineage>
        <taxon>Eukaryota</taxon>
        <taxon>Fungi</taxon>
        <taxon>Dikarya</taxon>
        <taxon>Ascomycota</taxon>
        <taxon>Pezizomycotina</taxon>
        <taxon>Lecanoromycetes</taxon>
        <taxon>OSLEUM clade</taxon>
        <taxon>Lecanoromycetidae</taxon>
        <taxon>Lecanorales</taxon>
        <taxon>Lecanorineae</taxon>
        <taxon>Parmeliaceae</taxon>
        <taxon>Letharia</taxon>
    </lineage>
</organism>
<evidence type="ECO:0000313" key="1">
    <source>
        <dbReference type="EMBL" id="KAF6225465.1"/>
    </source>
</evidence>
<protein>
    <submittedName>
        <fullName evidence="1">Uncharacterized protein</fullName>
    </submittedName>
</protein>